<dbReference type="GO" id="GO:0046872">
    <property type="term" value="F:metal ion binding"/>
    <property type="evidence" value="ECO:0007669"/>
    <property type="project" value="UniProtKB-KW"/>
</dbReference>
<evidence type="ECO:0000256" key="5">
    <source>
        <dbReference type="ARBA" id="ARBA00022847"/>
    </source>
</evidence>
<feature type="transmembrane region" description="Helical" evidence="12">
    <location>
        <begin position="364"/>
        <end position="389"/>
    </location>
</feature>
<evidence type="ECO:0000256" key="8">
    <source>
        <dbReference type="PIRSR" id="PIRSR600175-1"/>
    </source>
</evidence>
<evidence type="ECO:0000256" key="9">
    <source>
        <dbReference type="PIRSR" id="PIRSR600175-2"/>
    </source>
</evidence>
<dbReference type="SUPFAM" id="SSF161070">
    <property type="entry name" value="SNF-like"/>
    <property type="match status" value="1"/>
</dbReference>
<feature type="disulfide bond" evidence="9">
    <location>
        <begin position="178"/>
        <end position="187"/>
    </location>
</feature>
<keyword evidence="8" id="KW-0479">Metal-binding</keyword>
<dbReference type="PROSITE" id="PS51257">
    <property type="entry name" value="PROKAR_LIPOPROTEIN"/>
    <property type="match status" value="1"/>
</dbReference>
<keyword evidence="6 12" id="KW-1133">Transmembrane helix</keyword>
<evidence type="ECO:0000256" key="10">
    <source>
        <dbReference type="RuleBase" id="RU003732"/>
    </source>
</evidence>
<feature type="transmembrane region" description="Helical" evidence="12">
    <location>
        <begin position="538"/>
        <end position="560"/>
    </location>
</feature>
<comment type="similarity">
    <text evidence="2 10">Belongs to the sodium:neurotransmitter symporter (SNF) (TC 2.A.22) family.</text>
</comment>
<keyword evidence="5 10" id="KW-0769">Symport</keyword>
<feature type="transmembrane region" description="Helical" evidence="12">
    <location>
        <begin position="580"/>
        <end position="601"/>
    </location>
</feature>
<dbReference type="PROSITE" id="PS50267">
    <property type="entry name" value="NA_NEUROTRAN_SYMP_3"/>
    <property type="match status" value="1"/>
</dbReference>
<keyword evidence="3 10" id="KW-0813">Transport</keyword>
<dbReference type="PRINTS" id="PR00176">
    <property type="entry name" value="NANEUSMPORT"/>
</dbReference>
<evidence type="ECO:0000256" key="6">
    <source>
        <dbReference type="ARBA" id="ARBA00022989"/>
    </source>
</evidence>
<comment type="subcellular location">
    <subcellularLocation>
        <location evidence="1">Membrane</location>
        <topology evidence="1">Multi-pass membrane protein</topology>
    </subcellularLocation>
</comment>
<dbReference type="InterPro" id="IPR000175">
    <property type="entry name" value="Na/ntran_symport"/>
</dbReference>
<evidence type="ECO:0000256" key="4">
    <source>
        <dbReference type="ARBA" id="ARBA00022692"/>
    </source>
</evidence>
<dbReference type="Bgee" id="FBgn0034911">
    <property type="expression patterns" value="Expressed in distal medullary amacrine neuron Dm9 in insect head and 59 other cell types or tissues"/>
</dbReference>
<feature type="transmembrane region" description="Helical" evidence="12">
    <location>
        <begin position="464"/>
        <end position="489"/>
    </location>
</feature>
<dbReference type="GO" id="GO:0015293">
    <property type="term" value="F:symporter activity"/>
    <property type="evidence" value="ECO:0007669"/>
    <property type="project" value="UniProtKB-KW"/>
</dbReference>
<feature type="binding site" evidence="8">
    <location>
        <position position="72"/>
    </location>
    <ligand>
        <name>Na(+)</name>
        <dbReference type="ChEBI" id="CHEBI:29101"/>
        <label>1</label>
    </ligand>
</feature>
<feature type="binding site" evidence="8">
    <location>
        <position position="75"/>
    </location>
    <ligand>
        <name>Na(+)</name>
        <dbReference type="ChEBI" id="CHEBI:29101"/>
        <label>1</label>
    </ligand>
</feature>
<dbReference type="VEuPathDB" id="VectorBase:FBgn0087002"/>
<feature type="transmembrane region" description="Helical" evidence="12">
    <location>
        <begin position="138"/>
        <end position="167"/>
    </location>
</feature>
<feature type="binding site" evidence="8">
    <location>
        <position position="438"/>
    </location>
    <ligand>
        <name>Na(+)</name>
        <dbReference type="ChEBI" id="CHEBI:29101"/>
        <label>1</label>
    </ligand>
</feature>
<dbReference type="EMBL" id="BT025088">
    <property type="protein sequence ID" value="ABE73259.1"/>
    <property type="molecule type" value="mRNA"/>
</dbReference>
<name>Q1RKX2_DROME</name>
<dbReference type="GO" id="GO:0016020">
    <property type="term" value="C:membrane"/>
    <property type="evidence" value="ECO:0007669"/>
    <property type="project" value="UniProtKB-SubCell"/>
</dbReference>
<protein>
    <recommendedName>
        <fullName evidence="10">Transporter</fullName>
    </recommendedName>
</protein>
<feature type="transmembrane region" description="Helical" evidence="12">
    <location>
        <begin position="255"/>
        <end position="276"/>
    </location>
</feature>
<evidence type="ECO:0000256" key="1">
    <source>
        <dbReference type="ARBA" id="ARBA00004141"/>
    </source>
</evidence>
<dbReference type="PANTHER" id="PTHR11616">
    <property type="entry name" value="SODIUM/CHLORIDE DEPENDENT TRANSPORTER"/>
    <property type="match status" value="1"/>
</dbReference>
<organism evidence="13">
    <name type="scientific">Drosophila melanogaster</name>
    <name type="common">Fruit fly</name>
    <dbReference type="NCBI Taxonomy" id="7227"/>
    <lineage>
        <taxon>Eukaryota</taxon>
        <taxon>Metazoa</taxon>
        <taxon>Ecdysozoa</taxon>
        <taxon>Arthropoda</taxon>
        <taxon>Hexapoda</taxon>
        <taxon>Insecta</taxon>
        <taxon>Pterygota</taxon>
        <taxon>Neoptera</taxon>
        <taxon>Endopterygota</taxon>
        <taxon>Diptera</taxon>
        <taxon>Brachycera</taxon>
        <taxon>Muscomorpha</taxon>
        <taxon>Ephydroidea</taxon>
        <taxon>Drosophilidae</taxon>
        <taxon>Drosophila</taxon>
        <taxon>Sophophora</taxon>
    </lineage>
</organism>
<dbReference type="PROSITE" id="PS00610">
    <property type="entry name" value="NA_NEUROTRAN_SYMP_1"/>
    <property type="match status" value="1"/>
</dbReference>
<evidence type="ECO:0000256" key="11">
    <source>
        <dbReference type="SAM" id="MobiDB-lite"/>
    </source>
</evidence>
<accession>Q1RKX2</accession>
<keyword evidence="7 12" id="KW-0472">Membrane</keyword>
<evidence type="ECO:0000256" key="2">
    <source>
        <dbReference type="ARBA" id="ARBA00006459"/>
    </source>
</evidence>
<feature type="compositionally biased region" description="Polar residues" evidence="11">
    <location>
        <begin position="698"/>
        <end position="709"/>
    </location>
</feature>
<feature type="transmembrane region" description="Helical" evidence="12">
    <location>
        <begin position="495"/>
        <end position="517"/>
    </location>
</feature>
<evidence type="ECO:0000256" key="3">
    <source>
        <dbReference type="ARBA" id="ARBA00022448"/>
    </source>
</evidence>
<dbReference type="VEuPathDB" id="VectorBase:FBgn0034911"/>
<dbReference type="AlphaFoldDB" id="Q1RKX2"/>
<evidence type="ECO:0000256" key="12">
    <source>
        <dbReference type="SAM" id="Phobius"/>
    </source>
</evidence>
<reference evidence="13" key="1">
    <citation type="submission" date="2006-04" db="EMBL/GenBank/DDBJ databases">
        <authorList>
            <person name="Stapleton M."/>
            <person name="Carlson J."/>
            <person name="Chavez C."/>
            <person name="Frise E."/>
            <person name="George R."/>
            <person name="Pacleb J."/>
            <person name="Park S."/>
            <person name="Wan K."/>
            <person name="Yu C."/>
            <person name="Celniker S."/>
        </authorList>
    </citation>
    <scope>NUCLEOTIDE SEQUENCE</scope>
</reference>
<feature type="transmembrane region" description="Helical" evidence="12">
    <location>
        <begin position="95"/>
        <end position="117"/>
    </location>
</feature>
<keyword evidence="9" id="KW-1015">Disulfide bond</keyword>
<feature type="binding site" evidence="8">
    <location>
        <position position="439"/>
    </location>
    <ligand>
        <name>Na(+)</name>
        <dbReference type="ChEBI" id="CHEBI:29101"/>
        <label>1</label>
    </ligand>
</feature>
<dbReference type="Pfam" id="PF00209">
    <property type="entry name" value="SNF"/>
    <property type="match status" value="1"/>
</dbReference>
<dbReference type="PANTHER" id="PTHR11616:SF313">
    <property type="entry name" value="TRANSPORTER"/>
    <property type="match status" value="1"/>
</dbReference>
<dbReference type="PeptideAtlas" id="Q1RKX2"/>
<proteinExistence type="evidence at transcript level"/>
<dbReference type="OrthoDB" id="6581954at2759"/>
<sequence length="1074" mass="117792">MGQSSKSGSAGVGGVGGGGGVVCPSTAISGCASGTALIQLDATGPGAGGAGESEHERGTWTGRFDFLLSLLGYSVGLGNVWRFPYLCYNNGGGAFLIPFTIMLVIAGLPLMFMELSFGQYAALGPVAVYRRFCPLFRGLGTGMILVSAIVMLYYNLIIAWTIFYMFASFAPVLPWQNCEPAWSTKYCFSYAQADQCEATNGTYYLRTCHNATSAAENNITTLALGALKRPPAEEYFNNFVLGLSKGIEETGSIKLSLAACLFLAWTIVFLCLCKGVQSSGKVVYFTALFPYVVLVILFVRGVTLPGASTGILFYLTPDWKQLANAQVWGDAAVQIFFALSPAWGGLITLSSYNKFSNNCYKDSLIVAFCNIATSFFAGLVIFSIIGFLAHELNVDVEKVVDQGAGLAFIVYPEVVTRLPVSPVWAVLFFVMLLTLGLDSQFALMETVTTAILDRFPNLRQYKIWVVLSVAIFGYIGGLGFTTNSGMYWLQLMDKYAANWSVLLIAISECILIAWIYGSQRFLNDIQGMIGKRSWFWNFFWGIMWRYITPATLLFILFFNWVEYKPAKYGHYVYPMWADAVGWIVGLLPVLVIFLVAFQEIWRAPMSLSFRDRIKHLLQPTAEWGPAGRPCVNLHAERYQSQNYDGVTNTKILIEEEASPKQAANKKDRQLTLDVDVDVECLPLATVGKRPGAPKSMGKQGSSGNLQTNALVPNSARGDIALAKVAEKEKEATACTFALAYGSAVKQINKWVLLPPRCIKCAGPAGQHDFGDEFTVKLPNNKVDVVFVVDINVTPGVLSNLIAPAINDIRESLRSRGFSDVQVGVIVFEETKRYPALLTSDGGKINYKGNVADVKLAGIKSFCDNCVEQIITEKRILDIYNSLKEIVKGIAPQADEKAFQLALDYPFRAGAAKSIIGVRSDSLEYKNWWKFVRAQLTGSITKFDGALIHLIAPVKGLSLEGVLSEKLIGFNSRLVATVDGKDSKKRTKLQFDNDMGIDFVLNNGGWVFATQNFEKLKASDQKKMLNQITSSLADTLFKTEIVSDCRCLPIHGLHGQHKCVIKSSTFVANKKAKSA</sequence>
<dbReference type="InterPro" id="IPR037272">
    <property type="entry name" value="SNS_sf"/>
</dbReference>
<keyword evidence="8" id="KW-0915">Sodium</keyword>
<feature type="transmembrane region" description="Helical" evidence="12">
    <location>
        <begin position="335"/>
        <end position="352"/>
    </location>
</feature>
<feature type="binding site" evidence="8">
    <location>
        <position position="79"/>
    </location>
    <ligand>
        <name>Na(+)</name>
        <dbReference type="ChEBI" id="CHEBI:29101"/>
        <label>1</label>
    </ligand>
</feature>
<feature type="region of interest" description="Disordered" evidence="11">
    <location>
        <begin position="689"/>
        <end position="709"/>
    </location>
</feature>
<feature type="binding site" evidence="8">
    <location>
        <position position="435"/>
    </location>
    <ligand>
        <name>Na(+)</name>
        <dbReference type="ChEBI" id="CHEBI:29101"/>
        <label>1</label>
    </ligand>
</feature>
<feature type="binding site" evidence="8">
    <location>
        <position position="370"/>
    </location>
    <ligand>
        <name>Na(+)</name>
        <dbReference type="ChEBI" id="CHEBI:29101"/>
        <label>1</label>
    </ligand>
</feature>
<feature type="transmembrane region" description="Helical" evidence="12">
    <location>
        <begin position="288"/>
        <end position="315"/>
    </location>
</feature>
<feature type="transmembrane region" description="Helical" evidence="12">
    <location>
        <begin position="64"/>
        <end position="83"/>
    </location>
</feature>
<keyword evidence="4 10" id="KW-0812">Transmembrane</keyword>
<evidence type="ECO:0000256" key="7">
    <source>
        <dbReference type="ARBA" id="ARBA00023136"/>
    </source>
</evidence>
<evidence type="ECO:0000313" key="13">
    <source>
        <dbReference type="EMBL" id="ABE73259.1"/>
    </source>
</evidence>
<dbReference type="ExpressionAtlas" id="Q1RKX2">
    <property type="expression patterns" value="baseline and differential"/>
</dbReference>
<feature type="transmembrane region" description="Helical" evidence="12">
    <location>
        <begin position="423"/>
        <end position="443"/>
    </location>
</feature>